<dbReference type="PROSITE" id="PS50932">
    <property type="entry name" value="HTH_LACI_2"/>
    <property type="match status" value="1"/>
</dbReference>
<dbReference type="Proteomes" id="UP000517523">
    <property type="component" value="Unassembled WGS sequence"/>
</dbReference>
<dbReference type="GO" id="GO:0003700">
    <property type="term" value="F:DNA-binding transcription factor activity"/>
    <property type="evidence" value="ECO:0007669"/>
    <property type="project" value="TreeGrafter"/>
</dbReference>
<evidence type="ECO:0000259" key="5">
    <source>
        <dbReference type="PROSITE" id="PS50932"/>
    </source>
</evidence>
<reference evidence="6 7" key="1">
    <citation type="submission" date="2020-08" db="EMBL/GenBank/DDBJ databases">
        <title>Genomic Encyclopedia of Type Strains, Phase III (KMG-III): the genomes of soil and plant-associated and newly described type strains.</title>
        <authorList>
            <person name="Whitman W."/>
        </authorList>
    </citation>
    <scope>NUCLEOTIDE SEQUENCE [LARGE SCALE GENOMIC DNA]</scope>
    <source>
        <strain evidence="6 7">CECT 5831</strain>
    </source>
</reference>
<sequence length="365" mass="40796">MKMEDIARMANVSKAAVSLAFNGKPGIGQETRDRILQIAAEAGYTPKIRAAGARKEEDEQGDGTNYGSGAAGPSSSLVFLVVTNSGIVLEEYYQQPFFQELIQYIEERCRQKGYRLFFSKVDMESFEEEIHRDGGASRHQGVIVLGTNLSRKQIHYIHQHFTNVVVLDTCYEEMPVQFVGINNMMGAYQAGTFLCESGHTSIGYIASSVRIHNFEERERGFLSALAEYDFQVAPEHRLSVAPTILTSQEALKQQLSSILESGKSLPTAWFCECDYIAISAIKTMSELGIRVPEDTSIIGFDNIKESVIVSPELTTIHVDKERMAFLAVDMLSDWMEQELSVKTKIKVDTTFVERKSCIGRAKQQT</sequence>
<dbReference type="InterPro" id="IPR028082">
    <property type="entry name" value="Peripla_BP_I"/>
</dbReference>
<dbReference type="Gene3D" id="3.40.50.2300">
    <property type="match status" value="2"/>
</dbReference>
<evidence type="ECO:0000256" key="2">
    <source>
        <dbReference type="ARBA" id="ARBA00023125"/>
    </source>
</evidence>
<dbReference type="SUPFAM" id="SSF47413">
    <property type="entry name" value="lambda repressor-like DNA-binding domains"/>
    <property type="match status" value="1"/>
</dbReference>
<keyword evidence="3" id="KW-0804">Transcription</keyword>
<feature type="domain" description="HTH lacI-type" evidence="5">
    <location>
        <begin position="1"/>
        <end position="55"/>
    </location>
</feature>
<dbReference type="SUPFAM" id="SSF53822">
    <property type="entry name" value="Periplasmic binding protein-like I"/>
    <property type="match status" value="1"/>
</dbReference>
<evidence type="ECO:0000256" key="4">
    <source>
        <dbReference type="SAM" id="MobiDB-lite"/>
    </source>
</evidence>
<dbReference type="Pfam" id="PF00356">
    <property type="entry name" value="LacI"/>
    <property type="match status" value="1"/>
</dbReference>
<evidence type="ECO:0000256" key="3">
    <source>
        <dbReference type="ARBA" id="ARBA00023163"/>
    </source>
</evidence>
<feature type="region of interest" description="Disordered" evidence="4">
    <location>
        <begin position="49"/>
        <end position="69"/>
    </location>
</feature>
<comment type="caution">
    <text evidence="6">The sequence shown here is derived from an EMBL/GenBank/DDBJ whole genome shotgun (WGS) entry which is preliminary data.</text>
</comment>
<dbReference type="SMART" id="SM00354">
    <property type="entry name" value="HTH_LACI"/>
    <property type="match status" value="1"/>
</dbReference>
<keyword evidence="1" id="KW-0805">Transcription regulation</keyword>
<gene>
    <name evidence="6" type="ORF">FHS19_000838</name>
</gene>
<dbReference type="CDD" id="cd01392">
    <property type="entry name" value="HTH_LacI"/>
    <property type="match status" value="1"/>
</dbReference>
<accession>A0A839THQ7</accession>
<dbReference type="AlphaFoldDB" id="A0A839THQ7"/>
<organism evidence="6 7">
    <name type="scientific">Paenibacillus rhizosphaerae</name>
    <dbReference type="NCBI Taxonomy" id="297318"/>
    <lineage>
        <taxon>Bacteria</taxon>
        <taxon>Bacillati</taxon>
        <taxon>Bacillota</taxon>
        <taxon>Bacilli</taxon>
        <taxon>Bacillales</taxon>
        <taxon>Paenibacillaceae</taxon>
        <taxon>Paenibacillus</taxon>
    </lineage>
</organism>
<dbReference type="Pfam" id="PF13377">
    <property type="entry name" value="Peripla_BP_3"/>
    <property type="match status" value="1"/>
</dbReference>
<keyword evidence="2" id="KW-0238">DNA-binding</keyword>
<name>A0A839THQ7_9BACL</name>
<evidence type="ECO:0000313" key="7">
    <source>
        <dbReference type="Proteomes" id="UP000517523"/>
    </source>
</evidence>
<dbReference type="PANTHER" id="PTHR30146:SF150">
    <property type="entry name" value="ARABINOSE METABOLISM TRANSCRIPTIONAL REPRESSOR"/>
    <property type="match status" value="1"/>
</dbReference>
<evidence type="ECO:0000256" key="1">
    <source>
        <dbReference type="ARBA" id="ARBA00023015"/>
    </source>
</evidence>
<dbReference type="PANTHER" id="PTHR30146">
    <property type="entry name" value="LACI-RELATED TRANSCRIPTIONAL REPRESSOR"/>
    <property type="match status" value="1"/>
</dbReference>
<evidence type="ECO:0000313" key="6">
    <source>
        <dbReference type="EMBL" id="MBB3126184.1"/>
    </source>
</evidence>
<protein>
    <submittedName>
        <fullName evidence="6">LacI family transcriptional regulator</fullName>
    </submittedName>
</protein>
<dbReference type="RefSeq" id="WP_183578938.1">
    <property type="nucleotide sequence ID" value="NZ_JACHXJ010000001.1"/>
</dbReference>
<dbReference type="InterPro" id="IPR000843">
    <property type="entry name" value="HTH_LacI"/>
</dbReference>
<dbReference type="EMBL" id="JACHXJ010000001">
    <property type="protein sequence ID" value="MBB3126184.1"/>
    <property type="molecule type" value="Genomic_DNA"/>
</dbReference>
<dbReference type="Gene3D" id="1.10.260.40">
    <property type="entry name" value="lambda repressor-like DNA-binding domains"/>
    <property type="match status" value="1"/>
</dbReference>
<dbReference type="GO" id="GO:0000976">
    <property type="term" value="F:transcription cis-regulatory region binding"/>
    <property type="evidence" value="ECO:0007669"/>
    <property type="project" value="TreeGrafter"/>
</dbReference>
<dbReference type="InterPro" id="IPR046335">
    <property type="entry name" value="LacI/GalR-like_sensor"/>
</dbReference>
<dbReference type="InterPro" id="IPR010982">
    <property type="entry name" value="Lambda_DNA-bd_dom_sf"/>
</dbReference>
<proteinExistence type="predicted"/>